<name>A0A1I1LUL6_9RHOB</name>
<evidence type="ECO:0008006" key="4">
    <source>
        <dbReference type="Google" id="ProtNLM"/>
    </source>
</evidence>
<keyword evidence="3" id="KW-1185">Reference proteome</keyword>
<organism evidence="2 3">
    <name type="scientific">Tropicimonas isoalkanivorans</name>
    <dbReference type="NCBI Taxonomy" id="441112"/>
    <lineage>
        <taxon>Bacteria</taxon>
        <taxon>Pseudomonadati</taxon>
        <taxon>Pseudomonadota</taxon>
        <taxon>Alphaproteobacteria</taxon>
        <taxon>Rhodobacterales</taxon>
        <taxon>Roseobacteraceae</taxon>
        <taxon>Tropicimonas</taxon>
    </lineage>
</organism>
<accession>A0A1I1LUL6</accession>
<evidence type="ECO:0000256" key="1">
    <source>
        <dbReference type="SAM" id="SignalP"/>
    </source>
</evidence>
<feature type="chain" id="PRO_5011498213" description="Cellulose biosynthesis protein BcsS" evidence="1">
    <location>
        <begin position="22"/>
        <end position="249"/>
    </location>
</feature>
<dbReference type="AlphaFoldDB" id="A0A1I1LUL6"/>
<evidence type="ECO:0000313" key="3">
    <source>
        <dbReference type="Proteomes" id="UP000198728"/>
    </source>
</evidence>
<reference evidence="2 3" key="1">
    <citation type="submission" date="2016-10" db="EMBL/GenBank/DDBJ databases">
        <authorList>
            <person name="de Groot N.N."/>
        </authorList>
    </citation>
    <scope>NUCLEOTIDE SEQUENCE [LARGE SCALE GENOMIC DNA]</scope>
    <source>
        <strain evidence="2 3">DSM 19548</strain>
    </source>
</reference>
<feature type="signal peptide" evidence="1">
    <location>
        <begin position="1"/>
        <end position="21"/>
    </location>
</feature>
<dbReference type="EMBL" id="FOLG01000009">
    <property type="protein sequence ID" value="SFC76824.1"/>
    <property type="molecule type" value="Genomic_DNA"/>
</dbReference>
<evidence type="ECO:0000313" key="2">
    <source>
        <dbReference type="EMBL" id="SFC76824.1"/>
    </source>
</evidence>
<dbReference type="STRING" id="441112.SAMN04488094_10926"/>
<proteinExistence type="predicted"/>
<gene>
    <name evidence="2" type="ORF">SAMN04488094_10926</name>
</gene>
<protein>
    <recommendedName>
        <fullName evidence="4">Cellulose biosynthesis protein BcsS</fullName>
    </recommendedName>
</protein>
<sequence>MPHRATALFAAALALPVPVSAGDLMPVGGMAGFSLDAADRAHGGVSTLLGHASTDIRDGAVGFQADAAGAVSLDGDDGYAGLAARPYLRVAPNVFAGLYGAVGLESGASYTLGTEFAYAPARGFGVDLFFSDTGGSQFDEGHVTNKSVDLFRTTPSGARYGIEGRKETLNRPGTSDSDFYAYGLHAEIPFRTQDRAMFTASLGQIRYDARDETYGEASIGLQWLLGPVPRRPTFGYRHGVLPGLIHNIH</sequence>
<keyword evidence="1" id="KW-0732">Signal</keyword>
<dbReference type="Proteomes" id="UP000198728">
    <property type="component" value="Unassembled WGS sequence"/>
</dbReference>